<dbReference type="KEGG" id="pez:HWQ56_18370"/>
<accession>A0A7D5D9Y5</accession>
<keyword evidence="3" id="KW-1185">Reference proteome</keyword>
<evidence type="ECO:0000313" key="3">
    <source>
        <dbReference type="Proteomes" id="UP000509568"/>
    </source>
</evidence>
<dbReference type="Proteomes" id="UP000509568">
    <property type="component" value="Chromosome"/>
</dbReference>
<dbReference type="RefSeq" id="WP_176571410.1">
    <property type="nucleotide sequence ID" value="NZ_CP056030.1"/>
</dbReference>
<dbReference type="InterPro" id="IPR039570">
    <property type="entry name" value="AmiC_PBP1"/>
</dbReference>
<proteinExistence type="predicted"/>
<dbReference type="GO" id="GO:0033218">
    <property type="term" value="F:amide binding"/>
    <property type="evidence" value="ECO:0007669"/>
    <property type="project" value="InterPro"/>
</dbReference>
<evidence type="ECO:0000256" key="1">
    <source>
        <dbReference type="SAM" id="SignalP"/>
    </source>
</evidence>
<dbReference type="PANTHER" id="PTHR47628">
    <property type="match status" value="1"/>
</dbReference>
<feature type="signal peptide" evidence="1">
    <location>
        <begin position="1"/>
        <end position="23"/>
    </location>
</feature>
<keyword evidence="1" id="KW-0732">Signal</keyword>
<dbReference type="CDD" id="cd06357">
    <property type="entry name" value="PBP1_AmiC"/>
    <property type="match status" value="1"/>
</dbReference>
<dbReference type="Pfam" id="PF13433">
    <property type="entry name" value="Peripla_BP_5"/>
    <property type="match status" value="1"/>
</dbReference>
<dbReference type="SUPFAM" id="SSF53822">
    <property type="entry name" value="Periplasmic binding protein-like I"/>
    <property type="match status" value="1"/>
</dbReference>
<dbReference type="Gene3D" id="3.40.50.2300">
    <property type="match status" value="2"/>
</dbReference>
<reference evidence="2 3" key="1">
    <citation type="submission" date="2020-06" db="EMBL/GenBank/DDBJ databases">
        <title>Pseudomonas eucalypticola sp. nov., an endophyte of Eucalyptus dunnii leaves with biocontrol ability of eucalyptus leaf blight.</title>
        <authorList>
            <person name="Liu Y."/>
            <person name="Song Z."/>
            <person name="Zeng H."/>
            <person name="Lu M."/>
            <person name="Wang X."/>
            <person name="Lian X."/>
            <person name="Zhang Q."/>
        </authorList>
    </citation>
    <scope>NUCLEOTIDE SEQUENCE [LARGE SCALE GENOMIC DNA]</scope>
    <source>
        <strain evidence="2 3">NP-1</strain>
    </source>
</reference>
<evidence type="ECO:0000313" key="2">
    <source>
        <dbReference type="EMBL" id="QKZ05655.1"/>
    </source>
</evidence>
<sequence>MPTFPQPATLKVGLLFSSTCMTAAVEATQAQATLLAIDEVNEQGGINGVPLEAVSLPIGTTPESYRQAALELCDRHGVQVLFGTHMSSTRKAVLPVVESRRRLLFYPTLYEGFEYSPFVYYTGAAPNQNSLQLARHALKHFGRRVLFVGVPYVYPVESNRIMRDLFEQAGGEVVDEIYLPFGAGIDACRSVMARVRETRPDVIYSTVVGGDIPALYGAYHEAGFDPAQRPIISLSTTEAEVAMMPAHVSAGHICAAPWFDTVDTPLSRRFVSRYRHRYGADAPITAGAEAAYFQVHLYAQAARKAAPNDLDALRAALAGSTFEAPQGPVRIDAENHHTWLWPRLARIDANGRFEILEQAEQQEHPSPYLIELLLDSNE</sequence>
<dbReference type="PANTHER" id="PTHR47628:SF1">
    <property type="entry name" value="ALIPHATIC AMIDASE EXPRESSION-REGULATING PROTEIN"/>
    <property type="match status" value="1"/>
</dbReference>
<name>A0A7D5D9Y5_9PSED</name>
<organism evidence="2 3">
    <name type="scientific">Pseudomonas eucalypticola</name>
    <dbReference type="NCBI Taxonomy" id="2599595"/>
    <lineage>
        <taxon>Bacteria</taxon>
        <taxon>Pseudomonadati</taxon>
        <taxon>Pseudomonadota</taxon>
        <taxon>Gammaproteobacteria</taxon>
        <taxon>Pseudomonadales</taxon>
        <taxon>Pseudomonadaceae</taxon>
        <taxon>Pseudomonas</taxon>
    </lineage>
</organism>
<feature type="chain" id="PRO_5028951696" evidence="1">
    <location>
        <begin position="24"/>
        <end position="378"/>
    </location>
</feature>
<dbReference type="EMBL" id="CP056030">
    <property type="protein sequence ID" value="QKZ05655.1"/>
    <property type="molecule type" value="Genomic_DNA"/>
</dbReference>
<dbReference type="AlphaFoldDB" id="A0A7D5D9Y5"/>
<protein>
    <submittedName>
        <fullName evidence="2">Transporter substrate-binding domain-containing protein</fullName>
    </submittedName>
</protein>
<gene>
    <name evidence="2" type="ORF">HWQ56_18370</name>
</gene>
<dbReference type="InterPro" id="IPR028082">
    <property type="entry name" value="Peripla_BP_I"/>
</dbReference>